<evidence type="ECO:0000256" key="1">
    <source>
        <dbReference type="SAM" id="Phobius"/>
    </source>
</evidence>
<dbReference type="OrthoDB" id="9914613at2"/>
<reference evidence="2 3" key="1">
    <citation type="submission" date="2013-12" db="EMBL/GenBank/DDBJ databases">
        <authorList>
            <consortium name="DOE Joint Genome Institute"/>
            <person name="Muyzer G."/>
            <person name="Huntemann M."/>
            <person name="Han J."/>
            <person name="Chen A."/>
            <person name="Kyrpides N."/>
            <person name="Mavromatis K."/>
            <person name="Markowitz V."/>
            <person name="Palaniappan K."/>
            <person name="Ivanova N."/>
            <person name="Schaumberg A."/>
            <person name="Pati A."/>
            <person name="Liolios K."/>
            <person name="Nordberg H.P."/>
            <person name="Cantor M.N."/>
            <person name="Hua S.X."/>
            <person name="Woyke T."/>
        </authorList>
    </citation>
    <scope>NUCLEOTIDE SEQUENCE [LARGE SCALE GENOMIC DNA]</scope>
    <source>
        <strain evidence="2 3">ARh 1</strain>
    </source>
</reference>
<feature type="transmembrane region" description="Helical" evidence="1">
    <location>
        <begin position="6"/>
        <end position="24"/>
    </location>
</feature>
<organism evidence="2 3">
    <name type="scientific">Thioalkalivibrio paradoxus ARh 1</name>
    <dbReference type="NCBI Taxonomy" id="713585"/>
    <lineage>
        <taxon>Bacteria</taxon>
        <taxon>Pseudomonadati</taxon>
        <taxon>Pseudomonadota</taxon>
        <taxon>Gammaproteobacteria</taxon>
        <taxon>Chromatiales</taxon>
        <taxon>Ectothiorhodospiraceae</taxon>
        <taxon>Thioalkalivibrio</taxon>
    </lineage>
</organism>
<keyword evidence="1" id="KW-0472">Membrane</keyword>
<dbReference type="AlphaFoldDB" id="W0DTK0"/>
<dbReference type="HOGENOM" id="CLU_2235363_0_0_6"/>
<sequence>MENGSFFLTLLVWIAFFIVAIPLVRRIRHPDQRPLAAYLIFVSLFTLVAGILFALLSWLAVYLGLSQALERVVPAIVFLLLVFAPAYLVAAWQARKPRWRRPPPP</sequence>
<proteinExistence type="predicted"/>
<evidence type="ECO:0000313" key="3">
    <source>
        <dbReference type="Proteomes" id="UP000005289"/>
    </source>
</evidence>
<dbReference type="Proteomes" id="UP000005289">
    <property type="component" value="Chromosome"/>
</dbReference>
<feature type="transmembrane region" description="Helical" evidence="1">
    <location>
        <begin position="72"/>
        <end position="92"/>
    </location>
</feature>
<evidence type="ECO:0000313" key="2">
    <source>
        <dbReference type="EMBL" id="AHF00176.1"/>
    </source>
</evidence>
<feature type="transmembrane region" description="Helical" evidence="1">
    <location>
        <begin position="36"/>
        <end position="60"/>
    </location>
</feature>
<accession>W0DTK0</accession>
<keyword evidence="1" id="KW-0812">Transmembrane</keyword>
<dbReference type="KEGG" id="tti:THITH_11285"/>
<keyword evidence="1" id="KW-1133">Transmembrane helix</keyword>
<protein>
    <submittedName>
        <fullName evidence="2">Uncharacterized protein</fullName>
    </submittedName>
</protein>
<keyword evidence="3" id="KW-1185">Reference proteome</keyword>
<dbReference type="EMBL" id="CP007029">
    <property type="protein sequence ID" value="AHF00176.1"/>
    <property type="molecule type" value="Genomic_DNA"/>
</dbReference>
<dbReference type="RefSeq" id="WP_006748052.1">
    <property type="nucleotide sequence ID" value="NZ_CP007029.1"/>
</dbReference>
<gene>
    <name evidence="2" type="ORF">THITH_11285</name>
</gene>
<name>W0DTK0_9GAMM</name>
<dbReference type="STRING" id="713585.THITH_11285"/>